<gene>
    <name evidence="1" type="ORF">FPOA_03523</name>
</gene>
<evidence type="ECO:0008006" key="3">
    <source>
        <dbReference type="Google" id="ProtNLM"/>
    </source>
</evidence>
<accession>A0A1B8BA46</accession>
<protein>
    <recommendedName>
        <fullName evidence="3">F-box domain-containing protein</fullName>
    </recommendedName>
</protein>
<organism evidence="1 2">
    <name type="scientific">Fusarium poae</name>
    <dbReference type="NCBI Taxonomy" id="36050"/>
    <lineage>
        <taxon>Eukaryota</taxon>
        <taxon>Fungi</taxon>
        <taxon>Dikarya</taxon>
        <taxon>Ascomycota</taxon>
        <taxon>Pezizomycotina</taxon>
        <taxon>Sordariomycetes</taxon>
        <taxon>Hypocreomycetidae</taxon>
        <taxon>Hypocreales</taxon>
        <taxon>Nectriaceae</taxon>
        <taxon>Fusarium</taxon>
    </lineage>
</organism>
<keyword evidence="2" id="KW-1185">Reference proteome</keyword>
<dbReference type="AlphaFoldDB" id="A0A1B8BA46"/>
<evidence type="ECO:0000313" key="1">
    <source>
        <dbReference type="EMBL" id="OBS29586.1"/>
    </source>
</evidence>
<sequence length="389" mass="45255">MEPLELSLGHEAYWDLYWDDDENLDTFGPARGWVRYAATYRLIWVCKRFHALVLPLMYENVSLDVTIHWLDCPPQEKLFRDEILRRPLLQNYIKHLAISHQPLHSPIVKLACALPCINKLSLERVRESSESELSLIGPTKDQGRTANFTRIQFHNLHARPEFIKRFLEWPKELHEFVVNDMTYDGYNWAYVEPDPSYRWNHRLLVDVLSSQNDHLRVLDLGWLGYDYDQNTFQVSAFPNLQSMALCVAYEKPDEEACRNWLTPSLNTLILDLHQNDSQGGPSCFNCLSKGWVNIIVSFAGMAREWSETSGSAVGLRRIGLRAYSRGDTAWRDEDEVHCLHGEYGEEMKTNLVQCLKDIETEGFEAFWVGYSGRQYTAEMMDAMCRCERS</sequence>
<reference evidence="1 2" key="1">
    <citation type="submission" date="2016-06" db="EMBL/GenBank/DDBJ databases">
        <title>Living apart together: crosstalk between the core and supernumerary genomes in a fungal plant pathogen.</title>
        <authorList>
            <person name="Vanheule A."/>
            <person name="Audenaert K."/>
            <person name="Warris S."/>
            <person name="Van De Geest H."/>
            <person name="Schijlen E."/>
            <person name="Hofte M."/>
            <person name="De Saeger S."/>
            <person name="Haesaert G."/>
            <person name="Waalwijk C."/>
            <person name="Van Der Lee T."/>
        </authorList>
    </citation>
    <scope>NUCLEOTIDE SEQUENCE [LARGE SCALE GENOMIC DNA]</scope>
    <source>
        <strain evidence="1 2">2516</strain>
    </source>
</reference>
<name>A0A1B8BA46_FUSPO</name>
<proteinExistence type="predicted"/>
<dbReference type="OMA" id="CALPCIN"/>
<dbReference type="EMBL" id="LYXU01000001">
    <property type="protein sequence ID" value="OBS29586.1"/>
    <property type="molecule type" value="Genomic_DNA"/>
</dbReference>
<dbReference type="Proteomes" id="UP000091967">
    <property type="component" value="Unassembled WGS sequence"/>
</dbReference>
<comment type="caution">
    <text evidence="1">The sequence shown here is derived from an EMBL/GenBank/DDBJ whole genome shotgun (WGS) entry which is preliminary data.</text>
</comment>
<evidence type="ECO:0000313" key="2">
    <source>
        <dbReference type="Proteomes" id="UP000091967"/>
    </source>
</evidence>